<gene>
    <name evidence="3" type="ORF">COU09_01820</name>
</gene>
<dbReference type="SMART" id="SM00854">
    <property type="entry name" value="PGA_cap"/>
    <property type="match status" value="1"/>
</dbReference>
<comment type="similarity">
    <text evidence="1">Belongs to the CapA family.</text>
</comment>
<dbReference type="PANTHER" id="PTHR33393:SF11">
    <property type="entry name" value="POLYGLUTAMINE SYNTHESIS ACCESSORY PROTEIN RV0574C-RELATED"/>
    <property type="match status" value="1"/>
</dbReference>
<accession>A0A2H0UQ31</accession>
<feature type="domain" description="Capsule synthesis protein CapA" evidence="2">
    <location>
        <begin position="35"/>
        <end position="276"/>
    </location>
</feature>
<dbReference type="PANTHER" id="PTHR33393">
    <property type="entry name" value="POLYGLUTAMINE SYNTHESIS ACCESSORY PROTEIN RV0574C-RELATED"/>
    <property type="match status" value="1"/>
</dbReference>
<dbReference type="Pfam" id="PF09587">
    <property type="entry name" value="PGA_cap"/>
    <property type="match status" value="1"/>
</dbReference>
<dbReference type="InterPro" id="IPR019079">
    <property type="entry name" value="Capsule_synth_CapA"/>
</dbReference>
<proteinExistence type="inferred from homology"/>
<reference evidence="4" key="1">
    <citation type="submission" date="2017-09" db="EMBL/GenBank/DDBJ databases">
        <title>Depth-based differentiation of microbial function through sediment-hosted aquifers and enrichment of novel symbionts in the deep terrestrial subsurface.</title>
        <authorList>
            <person name="Probst A.J."/>
            <person name="Ladd B."/>
            <person name="Jarett J.K."/>
            <person name="Geller-Mcgrath D.E."/>
            <person name="Sieber C.M.K."/>
            <person name="Emerson J.B."/>
            <person name="Anantharaman K."/>
            <person name="Thomas B.C."/>
            <person name="Malmstrom R."/>
            <person name="Stieglmeier M."/>
            <person name="Klingl A."/>
            <person name="Woyke T."/>
            <person name="Ryan C.M."/>
            <person name="Banfield J.F."/>
        </authorList>
    </citation>
    <scope>NUCLEOTIDE SEQUENCE [LARGE SCALE GENOMIC DNA]</scope>
</reference>
<evidence type="ECO:0000259" key="2">
    <source>
        <dbReference type="SMART" id="SM00854"/>
    </source>
</evidence>
<dbReference type="Proteomes" id="UP000229615">
    <property type="component" value="Unassembled WGS sequence"/>
</dbReference>
<name>A0A2H0UQ31_9BACT</name>
<sequence>MSRKIKWVIFLFFLLALAGGFFSTRNSLVSEKTYSIVFVGDVMLDRGVKNVINREGDARFPFLKTRDVLSGADLSFANLEGPISKRGKNSGSIYSFRFNPEIALPALQYAGLDVVSIANNHIFDYGAEALEDTEKNLSSVGIKSVGAGNNYLEANSKVISRLDDGTKIAWLAYTNLYPRSLMAGKDYQGVSDFDLENIKKQIAAARGDEADLVFVSYHWGEEYKTSANGNQKELAHAIIDAGANLVIGHHPHVVQEVENYKDGYIAYSLGNFVFDQVFSEGTRNSVALRALVKEGRILGLEMAKIRINDSFQPEIVE</sequence>
<dbReference type="Gene3D" id="3.60.21.10">
    <property type="match status" value="1"/>
</dbReference>
<dbReference type="AlphaFoldDB" id="A0A2H0UQ31"/>
<dbReference type="CDD" id="cd07381">
    <property type="entry name" value="MPP_CapA"/>
    <property type="match status" value="1"/>
</dbReference>
<dbReference type="EMBL" id="PFBB01000019">
    <property type="protein sequence ID" value="PIR88517.1"/>
    <property type="molecule type" value="Genomic_DNA"/>
</dbReference>
<comment type="caution">
    <text evidence="3">The sequence shown here is derived from an EMBL/GenBank/DDBJ whole genome shotgun (WGS) entry which is preliminary data.</text>
</comment>
<evidence type="ECO:0000313" key="4">
    <source>
        <dbReference type="Proteomes" id="UP000229615"/>
    </source>
</evidence>
<dbReference type="InterPro" id="IPR029052">
    <property type="entry name" value="Metallo-depent_PP-like"/>
</dbReference>
<dbReference type="SUPFAM" id="SSF56300">
    <property type="entry name" value="Metallo-dependent phosphatases"/>
    <property type="match status" value="1"/>
</dbReference>
<evidence type="ECO:0000313" key="3">
    <source>
        <dbReference type="EMBL" id="PIR88517.1"/>
    </source>
</evidence>
<organism evidence="3 4">
    <name type="scientific">Candidatus Harrisonbacteria bacterium CG10_big_fil_rev_8_21_14_0_10_44_23</name>
    <dbReference type="NCBI Taxonomy" id="1974585"/>
    <lineage>
        <taxon>Bacteria</taxon>
        <taxon>Candidatus Harrisoniibacteriota</taxon>
    </lineage>
</organism>
<dbReference type="InterPro" id="IPR052169">
    <property type="entry name" value="CW_Biosynth-Accessory"/>
</dbReference>
<protein>
    <recommendedName>
        <fullName evidence="2">Capsule synthesis protein CapA domain-containing protein</fullName>
    </recommendedName>
</protein>
<evidence type="ECO:0000256" key="1">
    <source>
        <dbReference type="ARBA" id="ARBA00005662"/>
    </source>
</evidence>